<evidence type="ECO:0000313" key="2">
    <source>
        <dbReference type="Proteomes" id="UP000187486"/>
    </source>
</evidence>
<gene>
    <name evidence="1" type="ORF">BS329_12815</name>
</gene>
<dbReference type="EMBL" id="MQUQ01000005">
    <property type="protein sequence ID" value="OLZ53638.1"/>
    <property type="molecule type" value="Genomic_DNA"/>
</dbReference>
<dbReference type="Proteomes" id="UP000187486">
    <property type="component" value="Unassembled WGS sequence"/>
</dbReference>
<sequence length="66" mass="7200">MATEDVRIVEGEGALTGVFAIDSPRPFTRLRRALQRTMALLGWSNLPDSMIFLVVTSPGRALARGN</sequence>
<keyword evidence="2" id="KW-1185">Reference proteome</keyword>
<dbReference type="AlphaFoldDB" id="A0A1R0KXA0"/>
<evidence type="ECO:0000313" key="1">
    <source>
        <dbReference type="EMBL" id="OLZ53638.1"/>
    </source>
</evidence>
<dbReference type="STRING" id="76021.BS329_12815"/>
<accession>A0A1R0KXA0</accession>
<name>A0A1R0KXA0_9PSEU</name>
<proteinExistence type="predicted"/>
<reference evidence="1 2" key="1">
    <citation type="submission" date="2016-01" db="EMBL/GenBank/DDBJ databases">
        <title>Amycolatopsis coloradensis genome sequencing and assembly.</title>
        <authorList>
            <person name="Mayilraj S."/>
        </authorList>
    </citation>
    <scope>NUCLEOTIDE SEQUENCE [LARGE SCALE GENOMIC DNA]</scope>
    <source>
        <strain evidence="1 2">DSM 44225</strain>
    </source>
</reference>
<comment type="caution">
    <text evidence="1">The sequence shown here is derived from an EMBL/GenBank/DDBJ whole genome shotgun (WGS) entry which is preliminary data.</text>
</comment>
<protein>
    <submittedName>
        <fullName evidence="1">Uncharacterized protein</fullName>
    </submittedName>
</protein>
<organism evidence="1 2">
    <name type="scientific">Amycolatopsis coloradensis</name>
    <dbReference type="NCBI Taxonomy" id="76021"/>
    <lineage>
        <taxon>Bacteria</taxon>
        <taxon>Bacillati</taxon>
        <taxon>Actinomycetota</taxon>
        <taxon>Actinomycetes</taxon>
        <taxon>Pseudonocardiales</taxon>
        <taxon>Pseudonocardiaceae</taxon>
        <taxon>Amycolatopsis</taxon>
    </lineage>
</organism>